<dbReference type="InterPro" id="IPR011903">
    <property type="entry name" value="TON_0319-like"/>
</dbReference>
<dbReference type="eggNOG" id="COG3634">
    <property type="taxonomic scope" value="Bacteria"/>
</dbReference>
<protein>
    <submittedName>
        <fullName evidence="2">Glutaredoxin-like domain protein</fullName>
    </submittedName>
</protein>
<dbReference type="KEGG" id="msv:Mesil_2632"/>
<dbReference type="EMBL" id="CP002042">
    <property type="protein sequence ID" value="ADH64481.1"/>
    <property type="molecule type" value="Genomic_DNA"/>
</dbReference>
<dbReference type="AlphaFoldDB" id="D7BBL9"/>
<dbReference type="RefSeq" id="WP_013159021.1">
    <property type="nucleotide sequence ID" value="NC_014212.1"/>
</dbReference>
<dbReference type="PANTHER" id="PTHR37170:SF1">
    <property type="entry name" value="GLUTAREDOXIN-LIKE PROTEIN"/>
    <property type="match status" value="1"/>
</dbReference>
<evidence type="ECO:0000313" key="2">
    <source>
        <dbReference type="EMBL" id="ADH64481.1"/>
    </source>
</evidence>
<keyword evidence="3" id="KW-1185">Reference proteome</keyword>
<dbReference type="Gene3D" id="3.40.30.80">
    <property type="match status" value="1"/>
</dbReference>
<dbReference type="Pfam" id="PF13192">
    <property type="entry name" value="Thioredoxin_3"/>
    <property type="match status" value="1"/>
</dbReference>
<dbReference type="SUPFAM" id="SSF52833">
    <property type="entry name" value="Thioredoxin-like"/>
    <property type="match status" value="2"/>
</dbReference>
<evidence type="ECO:0000259" key="1">
    <source>
        <dbReference type="Pfam" id="PF13192"/>
    </source>
</evidence>
<accession>D7BBL9</accession>
<dbReference type="HOGENOM" id="CLU_082677_0_0_0"/>
<sequence>MNFLDEKIQAQVREALAPIQNPVELVVFKGSGLILPGQDAPGMQEETLGLLKEVAALNEHLTVVEKTLSDPEAQALGLKLAPTILLREAGSSRSNIRFIGLPAGYEFSTLIETLLMLGTGMSGLGEKSQGELQKITQPVRMQSFVTPTCPYCPRAVLTAFRFAFHNPNVVAEGIEANEFPLLSAQYRISGVPDTLILGQGTERVLGGQPERVFLESTLKAAGVGVQA</sequence>
<dbReference type="PANTHER" id="PTHR37170">
    <property type="entry name" value="GLUTAREDOXIN-RELATED"/>
    <property type="match status" value="1"/>
</dbReference>
<organism evidence="2 3">
    <name type="scientific">Allomeiothermus silvanus (strain ATCC 700542 / DSM 9946 / NBRC 106475 / NCIMB 13440 / VI-R2)</name>
    <name type="common">Thermus silvanus</name>
    <dbReference type="NCBI Taxonomy" id="526227"/>
    <lineage>
        <taxon>Bacteria</taxon>
        <taxon>Thermotogati</taxon>
        <taxon>Deinococcota</taxon>
        <taxon>Deinococci</taxon>
        <taxon>Thermales</taxon>
        <taxon>Thermaceae</taxon>
        <taxon>Allomeiothermus</taxon>
    </lineage>
</organism>
<dbReference type="NCBIfam" id="TIGR02187">
    <property type="entry name" value="PDO_seleno_TRX"/>
    <property type="match status" value="1"/>
</dbReference>
<name>D7BBL9_ALLS1</name>
<evidence type="ECO:0000313" key="3">
    <source>
        <dbReference type="Proteomes" id="UP000001916"/>
    </source>
</evidence>
<dbReference type="InterPro" id="IPR012336">
    <property type="entry name" value="Thioredoxin-like_fold"/>
</dbReference>
<dbReference type="STRING" id="526227.Mesil_2632"/>
<feature type="domain" description="Thioredoxin-like fold" evidence="1">
    <location>
        <begin position="145"/>
        <end position="218"/>
    </location>
</feature>
<dbReference type="OrthoDB" id="9806179at2"/>
<proteinExistence type="predicted"/>
<reference evidence="2 3" key="1">
    <citation type="journal article" date="2010" name="Stand. Genomic Sci.">
        <title>Complete genome sequence of Meiothermus silvanus type strain (VI-R2).</title>
        <authorList>
            <person name="Sikorski J."/>
            <person name="Tindall B.J."/>
            <person name="Lowry S."/>
            <person name="Lucas S."/>
            <person name="Nolan M."/>
            <person name="Copeland A."/>
            <person name="Glavina Del Rio T."/>
            <person name="Tice H."/>
            <person name="Cheng J.F."/>
            <person name="Han C."/>
            <person name="Pitluck S."/>
            <person name="Liolios K."/>
            <person name="Ivanova N."/>
            <person name="Mavromatis K."/>
            <person name="Mikhailova N."/>
            <person name="Pati A."/>
            <person name="Goodwin L."/>
            <person name="Chen A."/>
            <person name="Palaniappan K."/>
            <person name="Land M."/>
            <person name="Hauser L."/>
            <person name="Chang Y.J."/>
            <person name="Jeffries C.D."/>
            <person name="Rohde M."/>
            <person name="Goker M."/>
            <person name="Woyke T."/>
            <person name="Bristow J."/>
            <person name="Eisen J.A."/>
            <person name="Markowitz V."/>
            <person name="Hugenholtz P."/>
            <person name="Kyrpides N.C."/>
            <person name="Klenk H.P."/>
            <person name="Lapidus A."/>
        </authorList>
    </citation>
    <scope>NUCLEOTIDE SEQUENCE [LARGE SCALE GENOMIC DNA]</scope>
    <source>
        <strain evidence="3">ATCC 700542 / DSM 9946 / VI-R2</strain>
    </source>
</reference>
<dbReference type="Proteomes" id="UP000001916">
    <property type="component" value="Chromosome"/>
</dbReference>
<dbReference type="InterPro" id="IPR036249">
    <property type="entry name" value="Thioredoxin-like_sf"/>
</dbReference>
<gene>
    <name evidence="2" type="ordered locus">Mesil_2632</name>
</gene>
<dbReference type="CDD" id="cd02973">
    <property type="entry name" value="TRX_GRX_like"/>
    <property type="match status" value="1"/>
</dbReference>